<keyword evidence="1" id="KW-0472">Membrane</keyword>
<feature type="transmembrane region" description="Helical" evidence="1">
    <location>
        <begin position="85"/>
        <end position="107"/>
    </location>
</feature>
<dbReference type="InterPro" id="IPR045501">
    <property type="entry name" value="DUF6490"/>
</dbReference>
<dbReference type="EMBL" id="NKQK01000003">
    <property type="protein sequence ID" value="PSS33693.1"/>
    <property type="molecule type" value="Genomic_DNA"/>
</dbReference>
<dbReference type="PANTHER" id="PTHR46610:SF20">
    <property type="entry name" value="OS05G0181300 PROTEIN"/>
    <property type="match status" value="1"/>
</dbReference>
<dbReference type="Proteomes" id="UP000241394">
    <property type="component" value="Chromosome LG3"/>
</dbReference>
<keyword evidence="3" id="KW-1185">Reference proteome</keyword>
<dbReference type="Pfam" id="PF20100">
    <property type="entry name" value="DUF6490"/>
    <property type="match status" value="1"/>
</dbReference>
<name>A0A2R6RUJ5_ACTCC</name>
<organism evidence="2 3">
    <name type="scientific">Actinidia chinensis var. chinensis</name>
    <name type="common">Chinese soft-hair kiwi</name>
    <dbReference type="NCBI Taxonomy" id="1590841"/>
    <lineage>
        <taxon>Eukaryota</taxon>
        <taxon>Viridiplantae</taxon>
        <taxon>Streptophyta</taxon>
        <taxon>Embryophyta</taxon>
        <taxon>Tracheophyta</taxon>
        <taxon>Spermatophyta</taxon>
        <taxon>Magnoliopsida</taxon>
        <taxon>eudicotyledons</taxon>
        <taxon>Gunneridae</taxon>
        <taxon>Pentapetalae</taxon>
        <taxon>asterids</taxon>
        <taxon>Ericales</taxon>
        <taxon>Actinidiaceae</taxon>
        <taxon>Actinidia</taxon>
    </lineage>
</organism>
<keyword evidence="1" id="KW-0812">Transmembrane</keyword>
<proteinExistence type="predicted"/>
<evidence type="ECO:0000313" key="3">
    <source>
        <dbReference type="Proteomes" id="UP000241394"/>
    </source>
</evidence>
<dbReference type="OMA" id="MAHANTQ"/>
<reference evidence="2 3" key="1">
    <citation type="submission" date="2017-07" db="EMBL/GenBank/DDBJ databases">
        <title>An improved, manually edited Actinidia chinensis var. chinensis (kiwifruit) genome highlights the challenges associated with draft genomes and gene prediction in plants.</title>
        <authorList>
            <person name="Pilkington S."/>
            <person name="Crowhurst R."/>
            <person name="Hilario E."/>
            <person name="Nardozza S."/>
            <person name="Fraser L."/>
            <person name="Peng Y."/>
            <person name="Gunaseelan K."/>
            <person name="Simpson R."/>
            <person name="Tahir J."/>
            <person name="Deroles S."/>
            <person name="Templeton K."/>
            <person name="Luo Z."/>
            <person name="Davy M."/>
            <person name="Cheng C."/>
            <person name="Mcneilage M."/>
            <person name="Scaglione D."/>
            <person name="Liu Y."/>
            <person name="Zhang Q."/>
            <person name="Datson P."/>
            <person name="De Silva N."/>
            <person name="Gardiner S."/>
            <person name="Bassett H."/>
            <person name="Chagne D."/>
            <person name="Mccallum J."/>
            <person name="Dzierzon H."/>
            <person name="Deng C."/>
            <person name="Wang Y.-Y."/>
            <person name="Barron N."/>
            <person name="Manako K."/>
            <person name="Bowen J."/>
            <person name="Foster T."/>
            <person name="Erridge Z."/>
            <person name="Tiffin H."/>
            <person name="Waite C."/>
            <person name="Davies K."/>
            <person name="Grierson E."/>
            <person name="Laing W."/>
            <person name="Kirk R."/>
            <person name="Chen X."/>
            <person name="Wood M."/>
            <person name="Montefiori M."/>
            <person name="Brummell D."/>
            <person name="Schwinn K."/>
            <person name="Catanach A."/>
            <person name="Fullerton C."/>
            <person name="Li D."/>
            <person name="Meiyalaghan S."/>
            <person name="Nieuwenhuizen N."/>
            <person name="Read N."/>
            <person name="Prakash R."/>
            <person name="Hunter D."/>
            <person name="Zhang H."/>
            <person name="Mckenzie M."/>
            <person name="Knabel M."/>
            <person name="Harris A."/>
            <person name="Allan A."/>
            <person name="Chen A."/>
            <person name="Janssen B."/>
            <person name="Plunkett B."/>
            <person name="Dwamena C."/>
            <person name="Voogd C."/>
            <person name="Leif D."/>
            <person name="Lafferty D."/>
            <person name="Souleyre E."/>
            <person name="Varkonyi-Gasic E."/>
            <person name="Gambi F."/>
            <person name="Hanley J."/>
            <person name="Yao J.-L."/>
            <person name="Cheung J."/>
            <person name="David K."/>
            <person name="Warren B."/>
            <person name="Marsh K."/>
            <person name="Snowden K."/>
            <person name="Lin-Wang K."/>
            <person name="Brian L."/>
            <person name="Martinez-Sanchez M."/>
            <person name="Wang M."/>
            <person name="Ileperuma N."/>
            <person name="Macnee N."/>
            <person name="Campin R."/>
            <person name="Mcatee P."/>
            <person name="Drummond R."/>
            <person name="Espley R."/>
            <person name="Ireland H."/>
            <person name="Wu R."/>
            <person name="Atkinson R."/>
            <person name="Karunairetnam S."/>
            <person name="Bulley S."/>
            <person name="Chunkath S."/>
            <person name="Hanley Z."/>
            <person name="Storey R."/>
            <person name="Thrimawithana A."/>
            <person name="Thomson S."/>
            <person name="David C."/>
            <person name="Testolin R."/>
        </authorList>
    </citation>
    <scope>NUCLEOTIDE SEQUENCE [LARGE SCALE GENOMIC DNA]</scope>
    <source>
        <strain evidence="3">cv. Red5</strain>
        <tissue evidence="2">Young leaf</tissue>
    </source>
</reference>
<reference evidence="3" key="2">
    <citation type="journal article" date="2018" name="BMC Genomics">
        <title>A manually annotated Actinidia chinensis var. chinensis (kiwifruit) genome highlights the challenges associated with draft genomes and gene prediction in plants.</title>
        <authorList>
            <person name="Pilkington S.M."/>
            <person name="Crowhurst R."/>
            <person name="Hilario E."/>
            <person name="Nardozza S."/>
            <person name="Fraser L."/>
            <person name="Peng Y."/>
            <person name="Gunaseelan K."/>
            <person name="Simpson R."/>
            <person name="Tahir J."/>
            <person name="Deroles S.C."/>
            <person name="Templeton K."/>
            <person name="Luo Z."/>
            <person name="Davy M."/>
            <person name="Cheng C."/>
            <person name="McNeilage M."/>
            <person name="Scaglione D."/>
            <person name="Liu Y."/>
            <person name="Zhang Q."/>
            <person name="Datson P."/>
            <person name="De Silva N."/>
            <person name="Gardiner S.E."/>
            <person name="Bassett H."/>
            <person name="Chagne D."/>
            <person name="McCallum J."/>
            <person name="Dzierzon H."/>
            <person name="Deng C."/>
            <person name="Wang Y.Y."/>
            <person name="Barron L."/>
            <person name="Manako K."/>
            <person name="Bowen J."/>
            <person name="Foster T.M."/>
            <person name="Erridge Z.A."/>
            <person name="Tiffin H."/>
            <person name="Waite C.N."/>
            <person name="Davies K.M."/>
            <person name="Grierson E.P."/>
            <person name="Laing W.A."/>
            <person name="Kirk R."/>
            <person name="Chen X."/>
            <person name="Wood M."/>
            <person name="Montefiori M."/>
            <person name="Brummell D.A."/>
            <person name="Schwinn K.E."/>
            <person name="Catanach A."/>
            <person name="Fullerton C."/>
            <person name="Li D."/>
            <person name="Meiyalaghan S."/>
            <person name="Nieuwenhuizen N."/>
            <person name="Read N."/>
            <person name="Prakash R."/>
            <person name="Hunter D."/>
            <person name="Zhang H."/>
            <person name="McKenzie M."/>
            <person name="Knabel M."/>
            <person name="Harris A."/>
            <person name="Allan A.C."/>
            <person name="Gleave A."/>
            <person name="Chen A."/>
            <person name="Janssen B.J."/>
            <person name="Plunkett B."/>
            <person name="Ampomah-Dwamena C."/>
            <person name="Voogd C."/>
            <person name="Leif D."/>
            <person name="Lafferty D."/>
            <person name="Souleyre E.J.F."/>
            <person name="Varkonyi-Gasic E."/>
            <person name="Gambi F."/>
            <person name="Hanley J."/>
            <person name="Yao J.L."/>
            <person name="Cheung J."/>
            <person name="David K.M."/>
            <person name="Warren B."/>
            <person name="Marsh K."/>
            <person name="Snowden K.C."/>
            <person name="Lin-Wang K."/>
            <person name="Brian L."/>
            <person name="Martinez-Sanchez M."/>
            <person name="Wang M."/>
            <person name="Ileperuma N."/>
            <person name="Macnee N."/>
            <person name="Campin R."/>
            <person name="McAtee P."/>
            <person name="Drummond R.S.M."/>
            <person name="Espley R.V."/>
            <person name="Ireland H.S."/>
            <person name="Wu R."/>
            <person name="Atkinson R.G."/>
            <person name="Karunairetnam S."/>
            <person name="Bulley S."/>
            <person name="Chunkath S."/>
            <person name="Hanley Z."/>
            <person name="Storey R."/>
            <person name="Thrimawithana A.H."/>
            <person name="Thomson S."/>
            <person name="David C."/>
            <person name="Testolin R."/>
            <person name="Huang H."/>
            <person name="Hellens R.P."/>
            <person name="Schaffer R.J."/>
        </authorList>
    </citation>
    <scope>NUCLEOTIDE SEQUENCE [LARGE SCALE GENOMIC DNA]</scope>
    <source>
        <strain evidence="3">cv. Red5</strain>
    </source>
</reference>
<dbReference type="InParanoid" id="A0A2R6RUJ5"/>
<gene>
    <name evidence="2" type="ORF">CEY00_Acc04093</name>
</gene>
<dbReference type="OrthoDB" id="1740076at2759"/>
<keyword evidence="1" id="KW-1133">Transmembrane helix</keyword>
<dbReference type="Gramene" id="PSS33693">
    <property type="protein sequence ID" value="PSS33693"/>
    <property type="gene ID" value="CEY00_Acc04093"/>
</dbReference>
<feature type="transmembrane region" description="Helical" evidence="1">
    <location>
        <begin position="18"/>
        <end position="39"/>
    </location>
</feature>
<comment type="caution">
    <text evidence="2">The sequence shown here is derived from an EMBL/GenBank/DDBJ whole genome shotgun (WGS) entry which is preliminary data.</text>
</comment>
<dbReference type="AlphaFoldDB" id="A0A2R6RUJ5"/>
<protein>
    <submittedName>
        <fullName evidence="2">Uncharacterized protein</fullName>
    </submittedName>
</protein>
<feature type="transmembrane region" description="Helical" evidence="1">
    <location>
        <begin position="113"/>
        <end position="133"/>
    </location>
</feature>
<evidence type="ECO:0000256" key="1">
    <source>
        <dbReference type="SAM" id="Phobius"/>
    </source>
</evidence>
<sequence length="183" mass="20938">MSSCNCRKQTSPIPENTAFLPVVTHFLLLCNCIGVIYRACTHADYPMVAFIVFAYSASLSLERCLAAFGKLPRYERSRRRDALKLAIWFLYSAITFGFVVQLAPLFPARVYGAFLYAVAIACSSAMFYLYVVWDESIQSSGSKKGCGEKRKRFSECDFPFPLWKMARERKVHHHEYDSILEKV</sequence>
<accession>A0A2R6RUJ5</accession>
<feature type="transmembrane region" description="Helical" evidence="1">
    <location>
        <begin position="45"/>
        <end position="65"/>
    </location>
</feature>
<evidence type="ECO:0000313" key="2">
    <source>
        <dbReference type="EMBL" id="PSS33693.1"/>
    </source>
</evidence>
<dbReference type="PANTHER" id="PTHR46610">
    <property type="entry name" value="OS05G0181300 PROTEIN"/>
    <property type="match status" value="1"/>
</dbReference>